<evidence type="ECO:0000256" key="3">
    <source>
        <dbReference type="ARBA" id="ARBA00022722"/>
    </source>
</evidence>
<dbReference type="AlphaFoldDB" id="A0A9D4XBX4"/>
<dbReference type="GO" id="GO:0003964">
    <property type="term" value="F:RNA-directed DNA polymerase activity"/>
    <property type="evidence" value="ECO:0007669"/>
    <property type="project" value="UniProtKB-KW"/>
</dbReference>
<keyword evidence="3" id="KW-0540">Nuclease</keyword>
<dbReference type="Proteomes" id="UP001058974">
    <property type="component" value="Chromosome 4"/>
</dbReference>
<comment type="caution">
    <text evidence="9">The sequence shown here is derived from an EMBL/GenBank/DDBJ whole genome shotgun (WGS) entry which is preliminary data.</text>
</comment>
<dbReference type="GO" id="GO:0004519">
    <property type="term" value="F:endonuclease activity"/>
    <property type="evidence" value="ECO:0007669"/>
    <property type="project" value="UniProtKB-KW"/>
</dbReference>
<evidence type="ECO:0000313" key="10">
    <source>
        <dbReference type="Proteomes" id="UP001058974"/>
    </source>
</evidence>
<dbReference type="PANTHER" id="PTHR48475:SF1">
    <property type="entry name" value="RNASE H TYPE-1 DOMAIN-CONTAINING PROTEIN"/>
    <property type="match status" value="1"/>
</dbReference>
<dbReference type="Gene3D" id="3.30.70.270">
    <property type="match status" value="1"/>
</dbReference>
<evidence type="ECO:0000256" key="1">
    <source>
        <dbReference type="ARBA" id="ARBA00022679"/>
    </source>
</evidence>
<gene>
    <name evidence="9" type="ORF">KIW84_041144</name>
</gene>
<dbReference type="PANTHER" id="PTHR48475">
    <property type="entry name" value="RIBONUCLEASE H"/>
    <property type="match status" value="1"/>
</dbReference>
<evidence type="ECO:0000256" key="5">
    <source>
        <dbReference type="ARBA" id="ARBA00022801"/>
    </source>
</evidence>
<feature type="region of interest" description="Disordered" evidence="7">
    <location>
        <begin position="9"/>
        <end position="30"/>
    </location>
</feature>
<proteinExistence type="predicted"/>
<sequence length="346" mass="39787">MGKIGLWEVGSEESRGRENHSRSGNLVSGHTRMALGNTRMRWSGTRMALGNTRMDEEDDVLNVVWSLLVRVWGSDTRMGLAEKWAIRGVTGFIVSQRGIEVDPDKVRAIQEMPAPRTENEVRGFLGRLNYISRFISHMTATCEPIFKLLRKDQAIEWNSDCQMAFEKIRQYLQEPPILIPPVQGKPLFMYLTMLEKSMGCVLGQHDETGRKEHAIYYLSKRFTDCETRYSLLEKTCCALAWAARRLRQYMICHTTLLISKMDPIKYIFEKPALTGRLARWQMLLSEYDIQYVTQKAIKGSVLSDYLANQPVEDYQLLKFDFPDEDIMVVKDCEIPGLDEGPEPGSR</sequence>
<dbReference type="CDD" id="cd09274">
    <property type="entry name" value="RNase_HI_RT_Ty3"/>
    <property type="match status" value="1"/>
</dbReference>
<dbReference type="SUPFAM" id="SSF56672">
    <property type="entry name" value="DNA/RNA polymerases"/>
    <property type="match status" value="1"/>
</dbReference>
<accession>A0A9D4XBX4</accession>
<evidence type="ECO:0000256" key="4">
    <source>
        <dbReference type="ARBA" id="ARBA00022759"/>
    </source>
</evidence>
<evidence type="ECO:0000256" key="6">
    <source>
        <dbReference type="ARBA" id="ARBA00022918"/>
    </source>
</evidence>
<evidence type="ECO:0000313" key="9">
    <source>
        <dbReference type="EMBL" id="KAI5415990.1"/>
    </source>
</evidence>
<evidence type="ECO:0000259" key="8">
    <source>
        <dbReference type="Pfam" id="PF17917"/>
    </source>
</evidence>
<organism evidence="9 10">
    <name type="scientific">Pisum sativum</name>
    <name type="common">Garden pea</name>
    <name type="synonym">Lathyrus oleraceus</name>
    <dbReference type="NCBI Taxonomy" id="3888"/>
    <lineage>
        <taxon>Eukaryota</taxon>
        <taxon>Viridiplantae</taxon>
        <taxon>Streptophyta</taxon>
        <taxon>Embryophyta</taxon>
        <taxon>Tracheophyta</taxon>
        <taxon>Spermatophyta</taxon>
        <taxon>Magnoliopsida</taxon>
        <taxon>eudicotyledons</taxon>
        <taxon>Gunneridae</taxon>
        <taxon>Pentapetalae</taxon>
        <taxon>rosids</taxon>
        <taxon>fabids</taxon>
        <taxon>Fabales</taxon>
        <taxon>Fabaceae</taxon>
        <taxon>Papilionoideae</taxon>
        <taxon>50 kb inversion clade</taxon>
        <taxon>NPAAA clade</taxon>
        <taxon>Hologalegina</taxon>
        <taxon>IRL clade</taxon>
        <taxon>Fabeae</taxon>
        <taxon>Lathyrus</taxon>
    </lineage>
</organism>
<evidence type="ECO:0000256" key="7">
    <source>
        <dbReference type="SAM" id="MobiDB-lite"/>
    </source>
</evidence>
<feature type="compositionally biased region" description="Basic and acidic residues" evidence="7">
    <location>
        <begin position="12"/>
        <end position="21"/>
    </location>
</feature>
<dbReference type="InterPro" id="IPR043502">
    <property type="entry name" value="DNA/RNA_pol_sf"/>
</dbReference>
<dbReference type="InterPro" id="IPR041373">
    <property type="entry name" value="RT_RNaseH"/>
</dbReference>
<protein>
    <recommendedName>
        <fullName evidence="8">Reverse transcriptase RNase H-like domain-containing protein</fullName>
    </recommendedName>
</protein>
<dbReference type="GO" id="GO:0016787">
    <property type="term" value="F:hydrolase activity"/>
    <property type="evidence" value="ECO:0007669"/>
    <property type="project" value="UniProtKB-KW"/>
</dbReference>
<dbReference type="InterPro" id="IPR043128">
    <property type="entry name" value="Rev_trsase/Diguanyl_cyclase"/>
</dbReference>
<reference evidence="9 10" key="1">
    <citation type="journal article" date="2022" name="Nat. Genet.">
        <title>Improved pea reference genome and pan-genome highlight genomic features and evolutionary characteristics.</title>
        <authorList>
            <person name="Yang T."/>
            <person name="Liu R."/>
            <person name="Luo Y."/>
            <person name="Hu S."/>
            <person name="Wang D."/>
            <person name="Wang C."/>
            <person name="Pandey M.K."/>
            <person name="Ge S."/>
            <person name="Xu Q."/>
            <person name="Li N."/>
            <person name="Li G."/>
            <person name="Huang Y."/>
            <person name="Saxena R.K."/>
            <person name="Ji Y."/>
            <person name="Li M."/>
            <person name="Yan X."/>
            <person name="He Y."/>
            <person name="Liu Y."/>
            <person name="Wang X."/>
            <person name="Xiang C."/>
            <person name="Varshney R.K."/>
            <person name="Ding H."/>
            <person name="Gao S."/>
            <person name="Zong X."/>
        </authorList>
    </citation>
    <scope>NUCLEOTIDE SEQUENCE [LARGE SCALE GENOMIC DNA]</scope>
    <source>
        <strain evidence="9 10">cv. Zhongwan 6</strain>
    </source>
</reference>
<name>A0A9D4XBX4_PEA</name>
<dbReference type="Gramene" id="Psat04G0114400-T1">
    <property type="protein sequence ID" value="KAI5415990.1"/>
    <property type="gene ID" value="KIW84_041144"/>
</dbReference>
<evidence type="ECO:0000256" key="2">
    <source>
        <dbReference type="ARBA" id="ARBA00022695"/>
    </source>
</evidence>
<dbReference type="Pfam" id="PF17917">
    <property type="entry name" value="RT_RNaseH"/>
    <property type="match status" value="1"/>
</dbReference>
<keyword evidence="10" id="KW-1185">Reference proteome</keyword>
<keyword evidence="4" id="KW-0255">Endonuclease</keyword>
<feature type="domain" description="Reverse transcriptase RNase H-like" evidence="8">
    <location>
        <begin position="185"/>
        <end position="287"/>
    </location>
</feature>
<keyword evidence="6" id="KW-0695">RNA-directed DNA polymerase</keyword>
<keyword evidence="2" id="KW-0548">Nucleotidyltransferase</keyword>
<dbReference type="EMBL" id="JAMSHJ010000004">
    <property type="protein sequence ID" value="KAI5415990.1"/>
    <property type="molecule type" value="Genomic_DNA"/>
</dbReference>
<dbReference type="FunFam" id="3.30.70.270:FF:000020">
    <property type="entry name" value="Transposon Tf2-6 polyprotein-like Protein"/>
    <property type="match status" value="1"/>
</dbReference>
<keyword evidence="5" id="KW-0378">Hydrolase</keyword>
<keyword evidence="1" id="KW-0808">Transferase</keyword>